<feature type="compositionally biased region" description="Basic and acidic residues" evidence="1">
    <location>
        <begin position="733"/>
        <end position="747"/>
    </location>
</feature>
<feature type="compositionally biased region" description="Basic residues" evidence="1">
    <location>
        <begin position="331"/>
        <end position="340"/>
    </location>
</feature>
<dbReference type="OrthoDB" id="2130597at2759"/>
<feature type="compositionally biased region" description="Polar residues" evidence="1">
    <location>
        <begin position="493"/>
        <end position="503"/>
    </location>
</feature>
<feature type="domain" description="DNA replication checkpoint mediator MRC1" evidence="2">
    <location>
        <begin position="655"/>
        <end position="826"/>
    </location>
</feature>
<feature type="compositionally biased region" description="Low complexity" evidence="1">
    <location>
        <begin position="132"/>
        <end position="150"/>
    </location>
</feature>
<feature type="region of interest" description="Disordered" evidence="1">
    <location>
        <begin position="1"/>
        <end position="168"/>
    </location>
</feature>
<dbReference type="AlphaFoldDB" id="A0A9W8HI58"/>
<feature type="compositionally biased region" description="Low complexity" evidence="1">
    <location>
        <begin position="94"/>
        <end position="106"/>
    </location>
</feature>
<feature type="compositionally biased region" description="Polar residues" evidence="1">
    <location>
        <begin position="511"/>
        <end position="524"/>
    </location>
</feature>
<feature type="compositionally biased region" description="Acidic residues" evidence="1">
    <location>
        <begin position="61"/>
        <end position="71"/>
    </location>
</feature>
<dbReference type="Proteomes" id="UP001140217">
    <property type="component" value="Unassembled WGS sequence"/>
</dbReference>
<dbReference type="EMBL" id="JANBUL010000009">
    <property type="protein sequence ID" value="KAJ2785629.1"/>
    <property type="molecule type" value="Genomic_DNA"/>
</dbReference>
<protein>
    <recommendedName>
        <fullName evidence="2">DNA replication checkpoint mediator MRC1 domain-containing protein</fullName>
    </recommendedName>
</protein>
<accession>A0A9W8HI58</accession>
<evidence type="ECO:0000313" key="3">
    <source>
        <dbReference type="EMBL" id="KAJ2785629.1"/>
    </source>
</evidence>
<keyword evidence="4" id="KW-1185">Reference proteome</keyword>
<feature type="compositionally biased region" description="Basic and acidic residues" evidence="1">
    <location>
        <begin position="40"/>
        <end position="52"/>
    </location>
</feature>
<evidence type="ECO:0000259" key="2">
    <source>
        <dbReference type="Pfam" id="PF09444"/>
    </source>
</evidence>
<feature type="compositionally biased region" description="Low complexity" evidence="1">
    <location>
        <begin position="628"/>
        <end position="637"/>
    </location>
</feature>
<feature type="compositionally biased region" description="Acidic residues" evidence="1">
    <location>
        <begin position="661"/>
        <end position="675"/>
    </location>
</feature>
<organism evidence="3 4">
    <name type="scientific">Coemansia javaensis</name>
    <dbReference type="NCBI Taxonomy" id="2761396"/>
    <lineage>
        <taxon>Eukaryota</taxon>
        <taxon>Fungi</taxon>
        <taxon>Fungi incertae sedis</taxon>
        <taxon>Zoopagomycota</taxon>
        <taxon>Kickxellomycotina</taxon>
        <taxon>Kickxellomycetes</taxon>
        <taxon>Kickxellales</taxon>
        <taxon>Kickxellaceae</taxon>
        <taxon>Coemansia</taxon>
    </lineage>
</organism>
<feature type="compositionally biased region" description="Low complexity" evidence="1">
    <location>
        <begin position="469"/>
        <end position="485"/>
    </location>
</feature>
<dbReference type="InterPro" id="IPR018564">
    <property type="entry name" value="Repl_chkpnt_MRC1_dom"/>
</dbReference>
<feature type="compositionally biased region" description="Low complexity" evidence="1">
    <location>
        <begin position="72"/>
        <end position="83"/>
    </location>
</feature>
<dbReference type="Pfam" id="PF09444">
    <property type="entry name" value="MRC1"/>
    <property type="match status" value="1"/>
</dbReference>
<feature type="compositionally biased region" description="Low complexity" evidence="1">
    <location>
        <begin position="382"/>
        <end position="398"/>
    </location>
</feature>
<name>A0A9W8HI58_9FUNG</name>
<gene>
    <name evidence="3" type="ORF">H4R18_000445</name>
</gene>
<feature type="region of interest" description="Disordered" evidence="1">
    <location>
        <begin position="833"/>
        <end position="899"/>
    </location>
</feature>
<feature type="compositionally biased region" description="Acidic residues" evidence="1">
    <location>
        <begin position="424"/>
        <end position="434"/>
    </location>
</feature>
<feature type="compositionally biased region" description="Low complexity" evidence="1">
    <location>
        <begin position="557"/>
        <end position="590"/>
    </location>
</feature>
<evidence type="ECO:0000256" key="1">
    <source>
        <dbReference type="SAM" id="MobiDB-lite"/>
    </source>
</evidence>
<reference evidence="3" key="1">
    <citation type="submission" date="2022-07" db="EMBL/GenBank/DDBJ databases">
        <title>Phylogenomic reconstructions and comparative analyses of Kickxellomycotina fungi.</title>
        <authorList>
            <person name="Reynolds N.K."/>
            <person name="Stajich J.E."/>
            <person name="Barry K."/>
            <person name="Grigoriev I.V."/>
            <person name="Crous P."/>
            <person name="Smith M.E."/>
        </authorList>
    </citation>
    <scope>NUCLEOTIDE SEQUENCE</scope>
    <source>
        <strain evidence="3">NBRC 105414</strain>
    </source>
</reference>
<feature type="region of interest" description="Disordered" evidence="1">
    <location>
        <begin position="331"/>
        <end position="747"/>
    </location>
</feature>
<feature type="compositionally biased region" description="Acidic residues" evidence="1">
    <location>
        <begin position="844"/>
        <end position="863"/>
    </location>
</feature>
<evidence type="ECO:0000313" key="4">
    <source>
        <dbReference type="Proteomes" id="UP001140217"/>
    </source>
</evidence>
<proteinExistence type="predicted"/>
<feature type="compositionally biased region" description="Acidic residues" evidence="1">
    <location>
        <begin position="360"/>
        <end position="379"/>
    </location>
</feature>
<sequence length="932" mass="98744">MAATAEDGGREPAAAGQQDAAVPPKFSFGSSTLLSAFARDAAEPERSEKAPKYDLVAQMMDTDDSDSDSDAGSDAAKSAAAEVAPKKPRKKAAAKSGKSSARPRAAPAKRSRAIGDDSSDDEPAQGPSARTGDGADPGAEPGAGDAGSPGKEPVGEDGARGPRAASKAAMELMHRESERLVRETAVKIDPDDFTQRLTLDDYFERFDARLKSPEAARPPKRFVVPPVQVKGSFAFKLGDGDGELVVVEDSLAQQSQAALPVLVGSVRSADAGARVHEGALDAILNYGSQSLHKLAAKAGTQRIDGPLALRALNTALLDVVYKRDAEAKHAKAAKRSRRLRVKGDEAEPDTQDQAGSDQAPAEELDGEDVDGEEEVEEGDGAGQSSGEEQSSDGEQSGSEAEDNVADERAGSAQQARGRRREVVSSDEEQADEDDRAGPCAVPPHAPREGGATSAAAKAKFLGMFRMPAREAPPNAAQAASTPAAPSEQHEPTGPSQRDSQVAHSQDVPGLFTSQIGGFGTQDSLLLTPDGEERPLPTQGAVPGDGLPDRVMFPPGSPTQSMQPTQSLQPTQPTTATAPATQSTAPTMATAEASESGSALPSMVRQALEAYGQEPDPEPPSDQPRPQEDAPAPRQGPRLLRRGGADRAARTKPRRVKRSEFVEAEAEEGEASDSDGEPGVVKSRKFNWSGNDVGAASEESEEDDLDMDTDEEEEALRADPMIDHNVEEDAEGDEAIRDLHRQQDFDRDERDIQELFKDVTTGGLRSRALRNRTGFALADDEDYIDRQTRAERMEERLRRRRRLLAREIHDTNLAEIAKNPETAAFARAALMRPPAAAGGAQSEATDTEDELPGGEGFGLEEEVDERSVAATIQRHLVRGSRRADSDTGSDAEDSQAAASSVSAPLFALDGHVDDGLGGDVFSAVPIERLIMYV</sequence>
<feature type="compositionally biased region" description="Basic and acidic residues" evidence="1">
    <location>
        <begin position="714"/>
        <end position="726"/>
    </location>
</feature>
<comment type="caution">
    <text evidence="3">The sequence shown here is derived from an EMBL/GenBank/DDBJ whole genome shotgun (WGS) entry which is preliminary data.</text>
</comment>
<feature type="compositionally biased region" description="Acidic residues" evidence="1">
    <location>
        <begin position="697"/>
        <end position="713"/>
    </location>
</feature>